<reference evidence="8 9" key="1">
    <citation type="submission" date="2017-03" db="EMBL/GenBank/DDBJ databases">
        <title>Genomic and clinical evidence uncovers the enterohepatic species Helicobacter valdiviensis as a potential human intestinal pathogen.</title>
        <authorList>
            <person name="Fresia P."/>
            <person name="Jara R."/>
            <person name="Sierra R."/>
            <person name="Ferres I."/>
            <person name="Greif G."/>
            <person name="Iraola G."/>
            <person name="Collado L."/>
        </authorList>
    </citation>
    <scope>NUCLEOTIDE SEQUENCE [LARGE SCALE GENOMIC DNA]</scope>
    <source>
        <strain evidence="8 9">WBE14</strain>
    </source>
</reference>
<feature type="transmembrane region" description="Helical" evidence="5">
    <location>
        <begin position="304"/>
        <end position="323"/>
    </location>
</feature>
<feature type="domain" description="NADH:quinone oxidoreductase/Mrp antiporter transmembrane" evidence="7">
    <location>
        <begin position="131"/>
        <end position="427"/>
    </location>
</feature>
<dbReference type="GO" id="GO:0050136">
    <property type="term" value="F:NADH dehydrogenase (quinone) (non-electrogenic) activity"/>
    <property type="evidence" value="ECO:0007669"/>
    <property type="project" value="UniProtKB-UniRule"/>
</dbReference>
<keyword evidence="2 5" id="KW-0812">Transmembrane</keyword>
<dbReference type="GO" id="GO:0048038">
    <property type="term" value="F:quinone binding"/>
    <property type="evidence" value="ECO:0007669"/>
    <property type="project" value="UniProtKB-KW"/>
</dbReference>
<name>A0A2W6NKN1_9HELI</name>
<feature type="transmembrane region" description="Helical" evidence="5">
    <location>
        <begin position="44"/>
        <end position="63"/>
    </location>
</feature>
<dbReference type="HAMAP" id="MF_00445">
    <property type="entry name" value="NDH1_NuoN_1"/>
    <property type="match status" value="1"/>
</dbReference>
<dbReference type="NCBIfam" id="NF004444">
    <property type="entry name" value="PRK05777.2-2"/>
    <property type="match status" value="1"/>
</dbReference>
<keyword evidence="5" id="KW-1278">Translocase</keyword>
<evidence type="ECO:0000256" key="1">
    <source>
        <dbReference type="ARBA" id="ARBA00004127"/>
    </source>
</evidence>
<comment type="caution">
    <text evidence="8">The sequence shown here is derived from an EMBL/GenBank/DDBJ whole genome shotgun (WGS) entry which is preliminary data.</text>
</comment>
<feature type="transmembrane region" description="Helical" evidence="5">
    <location>
        <begin position="413"/>
        <end position="433"/>
    </location>
</feature>
<feature type="transmembrane region" description="Helical" evidence="5">
    <location>
        <begin position="462"/>
        <end position="485"/>
    </location>
</feature>
<proteinExistence type="inferred from homology"/>
<dbReference type="Pfam" id="PF00361">
    <property type="entry name" value="Proton_antipo_M"/>
    <property type="match status" value="1"/>
</dbReference>
<protein>
    <recommendedName>
        <fullName evidence="5">NADH-quinone oxidoreductase subunit N</fullName>
        <ecNumber evidence="5">7.1.1.-</ecNumber>
    </recommendedName>
    <alternativeName>
        <fullName evidence="5">NADH dehydrogenase I subunit N</fullName>
    </alternativeName>
    <alternativeName>
        <fullName evidence="5">NDH-1 subunit N</fullName>
    </alternativeName>
</protein>
<keyword evidence="5" id="KW-1003">Cell membrane</keyword>
<feature type="transmembrane region" description="Helical" evidence="5">
    <location>
        <begin position="12"/>
        <end position="37"/>
    </location>
</feature>
<dbReference type="NCBIfam" id="TIGR01770">
    <property type="entry name" value="NDH_I_N"/>
    <property type="match status" value="1"/>
</dbReference>
<gene>
    <name evidence="5" type="primary">nuoN</name>
    <name evidence="8" type="ORF">B6S12_06475</name>
</gene>
<dbReference type="GO" id="GO:0012505">
    <property type="term" value="C:endomembrane system"/>
    <property type="evidence" value="ECO:0007669"/>
    <property type="project" value="UniProtKB-SubCell"/>
</dbReference>
<keyword evidence="5" id="KW-0520">NAD</keyword>
<dbReference type="Proteomes" id="UP000249746">
    <property type="component" value="Unassembled WGS sequence"/>
</dbReference>
<keyword evidence="5" id="KW-0813">Transport</keyword>
<comment type="subcellular location">
    <subcellularLocation>
        <location evidence="5">Cell membrane</location>
        <topology evidence="5">Multi-pass membrane protein</topology>
    </subcellularLocation>
    <subcellularLocation>
        <location evidence="1">Endomembrane system</location>
        <topology evidence="1">Multi-pass membrane protein</topology>
    </subcellularLocation>
    <subcellularLocation>
        <location evidence="6">Membrane</location>
        <topology evidence="6">Multi-pass membrane protein</topology>
    </subcellularLocation>
</comment>
<organism evidence="8 9">
    <name type="scientific">Helicobacter valdiviensis</name>
    <dbReference type="NCBI Taxonomy" id="1458358"/>
    <lineage>
        <taxon>Bacteria</taxon>
        <taxon>Pseudomonadati</taxon>
        <taxon>Campylobacterota</taxon>
        <taxon>Epsilonproteobacteria</taxon>
        <taxon>Campylobacterales</taxon>
        <taxon>Helicobacteraceae</taxon>
        <taxon>Helicobacter</taxon>
    </lineage>
</organism>
<feature type="transmembrane region" description="Helical" evidence="5">
    <location>
        <begin position="329"/>
        <end position="350"/>
    </location>
</feature>
<dbReference type="AlphaFoldDB" id="A0A2W6NKN1"/>
<feature type="transmembrane region" description="Helical" evidence="5">
    <location>
        <begin position="167"/>
        <end position="189"/>
    </location>
</feature>
<evidence type="ECO:0000256" key="5">
    <source>
        <dbReference type="HAMAP-Rule" id="MF_00445"/>
    </source>
</evidence>
<keyword evidence="9" id="KW-1185">Reference proteome</keyword>
<keyword evidence="5" id="KW-0874">Quinone</keyword>
<evidence type="ECO:0000256" key="6">
    <source>
        <dbReference type="RuleBase" id="RU000320"/>
    </source>
</evidence>
<comment type="similarity">
    <text evidence="5">Belongs to the complex I subunit 2 family.</text>
</comment>
<feature type="transmembrane region" description="Helical" evidence="5">
    <location>
        <begin position="278"/>
        <end position="297"/>
    </location>
</feature>
<evidence type="ECO:0000256" key="4">
    <source>
        <dbReference type="ARBA" id="ARBA00023136"/>
    </source>
</evidence>
<evidence type="ECO:0000313" key="8">
    <source>
        <dbReference type="EMBL" id="PZT47956.1"/>
    </source>
</evidence>
<dbReference type="GO" id="GO:0005886">
    <property type="term" value="C:plasma membrane"/>
    <property type="evidence" value="ECO:0007669"/>
    <property type="project" value="UniProtKB-SubCell"/>
</dbReference>
<dbReference type="InterPro" id="IPR001750">
    <property type="entry name" value="ND/Mrp_TM"/>
</dbReference>
<feature type="transmembrane region" description="Helical" evidence="5">
    <location>
        <begin position="244"/>
        <end position="266"/>
    </location>
</feature>
<keyword evidence="3 5" id="KW-1133">Transmembrane helix</keyword>
<accession>A0A2W6NKN1</accession>
<keyword evidence="4 5" id="KW-0472">Membrane</keyword>
<feature type="transmembrane region" description="Helical" evidence="5">
    <location>
        <begin position="371"/>
        <end position="393"/>
    </location>
</feature>
<comment type="subunit">
    <text evidence="5">NDH-1 is composed of 14 different subunits. Subunits NuoA, H, J, K, L, M, N constitute the membrane sector of the complex.</text>
</comment>
<evidence type="ECO:0000313" key="9">
    <source>
        <dbReference type="Proteomes" id="UP000249746"/>
    </source>
</evidence>
<feature type="transmembrane region" description="Helical" evidence="5">
    <location>
        <begin position="209"/>
        <end position="232"/>
    </location>
</feature>
<dbReference type="InterPro" id="IPR010096">
    <property type="entry name" value="NADH-Q_OxRdtase_suN/2"/>
</dbReference>
<dbReference type="EC" id="7.1.1.-" evidence="5"/>
<dbReference type="GO" id="GO:0008137">
    <property type="term" value="F:NADH dehydrogenase (ubiquinone) activity"/>
    <property type="evidence" value="ECO:0007669"/>
    <property type="project" value="InterPro"/>
</dbReference>
<dbReference type="GO" id="GO:0042773">
    <property type="term" value="P:ATP synthesis coupled electron transport"/>
    <property type="evidence" value="ECO:0007669"/>
    <property type="project" value="InterPro"/>
</dbReference>
<dbReference type="OrthoDB" id="9768329at2"/>
<comment type="function">
    <text evidence="5">NDH-1 shuttles electrons from NADH, via FMN and iron-sulfur (Fe-S) centers, to quinones in the respiratory chain. The immediate electron acceptor for the enzyme in this species is believed to be ubiquinone. Couples the redox reaction to proton translocation (for every two electrons transferred, four hydrogen ions are translocated across the cytoplasmic membrane), and thus conserves the redox energy in a proton gradient.</text>
</comment>
<feature type="transmembrane region" description="Helical" evidence="5">
    <location>
        <begin position="109"/>
        <end position="129"/>
    </location>
</feature>
<dbReference type="RefSeq" id="WP_111229997.1">
    <property type="nucleotide sequence ID" value="NZ_NBIU01000017.1"/>
</dbReference>
<dbReference type="PANTHER" id="PTHR22773">
    <property type="entry name" value="NADH DEHYDROGENASE"/>
    <property type="match status" value="1"/>
</dbReference>
<evidence type="ECO:0000259" key="7">
    <source>
        <dbReference type="Pfam" id="PF00361"/>
    </source>
</evidence>
<evidence type="ECO:0000256" key="2">
    <source>
        <dbReference type="ARBA" id="ARBA00022692"/>
    </source>
</evidence>
<sequence>MLATPTFSLTEMNFVSIVPMLILLVGALIELIVGMCLKNANKQLYVALSLIFLGMSCGSLFFLENVTGVSAFYGMILIDSFAFLGLLIILLAALLFLPLTLTSKRFHDFSYYEFYSLFLFMCAGFAFMVSSTHLVVIFLGLETASLALYTLIAMHNRRTSFESSIKYFVMGALSAASFAFGVMLLYFASGHLEIGAIWEVLNLNEGKNQILLFASLAFFVVSLGFKLSLVPFHTWTPDVYEGSNAFLAGFMSIVPKIAGFIVALRIFTLFLPNEGVQYLFYALVVITITYPNLVALVQTDVKRMLAYSSISHAGFVFSAILIGENAYSALFVYWFLFLFANLGAFSMLWVSRTKEHVWDKRYDHPYEKFSGLIKTSPIIAVIMGIFMLSLAGIPPFSVFFGKLEIMSAAISNGFIFLACVMAVNSAIAVYYYLKLIVYMFLKEPVVENGELYTQNATLPLRIIMAIAAVLSTFAIFYFDVLMKIIHTALYYL</sequence>
<feature type="transmembrane region" description="Helical" evidence="5">
    <location>
        <begin position="135"/>
        <end position="155"/>
    </location>
</feature>
<keyword evidence="5" id="KW-0830">Ubiquinone</keyword>
<evidence type="ECO:0000256" key="3">
    <source>
        <dbReference type="ARBA" id="ARBA00022989"/>
    </source>
</evidence>
<dbReference type="EMBL" id="NBIU01000017">
    <property type="protein sequence ID" value="PZT47956.1"/>
    <property type="molecule type" value="Genomic_DNA"/>
</dbReference>
<comment type="catalytic activity">
    <reaction evidence="5">
        <text>a quinone + NADH + 5 H(+)(in) = a quinol + NAD(+) + 4 H(+)(out)</text>
        <dbReference type="Rhea" id="RHEA:57888"/>
        <dbReference type="ChEBI" id="CHEBI:15378"/>
        <dbReference type="ChEBI" id="CHEBI:24646"/>
        <dbReference type="ChEBI" id="CHEBI:57540"/>
        <dbReference type="ChEBI" id="CHEBI:57945"/>
        <dbReference type="ChEBI" id="CHEBI:132124"/>
    </reaction>
</comment>
<feature type="transmembrane region" description="Helical" evidence="5">
    <location>
        <begin position="75"/>
        <end position="97"/>
    </location>
</feature>